<keyword evidence="6" id="KW-0239">DNA-directed DNA polymerase</keyword>
<dbReference type="InterPro" id="IPR043502">
    <property type="entry name" value="DNA/RNA_pol_sf"/>
</dbReference>
<evidence type="ECO:0000256" key="7">
    <source>
        <dbReference type="ARBA" id="ARBA00023125"/>
    </source>
</evidence>
<organism evidence="11 12">
    <name type="scientific">Archangium minus</name>
    <dbReference type="NCBI Taxonomy" id="83450"/>
    <lineage>
        <taxon>Bacteria</taxon>
        <taxon>Pseudomonadati</taxon>
        <taxon>Myxococcota</taxon>
        <taxon>Myxococcia</taxon>
        <taxon>Myxococcales</taxon>
        <taxon>Cystobacterineae</taxon>
        <taxon>Archangiaceae</taxon>
        <taxon>Archangium</taxon>
    </lineage>
</organism>
<evidence type="ECO:0000313" key="12">
    <source>
        <dbReference type="Proteomes" id="UP001611383"/>
    </source>
</evidence>
<evidence type="ECO:0000256" key="6">
    <source>
        <dbReference type="ARBA" id="ARBA00022932"/>
    </source>
</evidence>
<evidence type="ECO:0000256" key="5">
    <source>
        <dbReference type="ARBA" id="ARBA00022705"/>
    </source>
</evidence>
<evidence type="ECO:0000256" key="3">
    <source>
        <dbReference type="ARBA" id="ARBA00022679"/>
    </source>
</evidence>
<evidence type="ECO:0000256" key="8">
    <source>
        <dbReference type="ARBA" id="ARBA00049244"/>
    </source>
</evidence>
<evidence type="ECO:0000256" key="9">
    <source>
        <dbReference type="SAM" id="MobiDB-lite"/>
    </source>
</evidence>
<dbReference type="InterPro" id="IPR004868">
    <property type="entry name" value="DNA-dir_DNA_pol_B_mt/vir"/>
</dbReference>
<dbReference type="Proteomes" id="UP001611383">
    <property type="component" value="Chromosome"/>
</dbReference>
<feature type="region of interest" description="Disordered" evidence="9">
    <location>
        <begin position="62"/>
        <end position="83"/>
    </location>
</feature>
<keyword evidence="12" id="KW-1185">Reference proteome</keyword>
<accession>A0ABY9WP71</accession>
<feature type="domain" description="DNA-directed DNA polymerase family B mitochondria/virus" evidence="10">
    <location>
        <begin position="3"/>
        <end position="56"/>
    </location>
</feature>
<name>A0ABY9WP71_9BACT</name>
<proteinExistence type="inferred from homology"/>
<keyword evidence="3" id="KW-0808">Transferase</keyword>
<keyword evidence="4" id="KW-0548">Nucleotidyltransferase</keyword>
<comment type="similarity">
    <text evidence="1">Belongs to the DNA polymerase type-B family.</text>
</comment>
<dbReference type="EC" id="2.7.7.7" evidence="2"/>
<reference evidence="11 12" key="1">
    <citation type="submission" date="2019-08" db="EMBL/GenBank/DDBJ databases">
        <title>Archangium and Cystobacter genomes.</title>
        <authorList>
            <person name="Chen I.-C.K."/>
            <person name="Wielgoss S."/>
        </authorList>
    </citation>
    <scope>NUCLEOTIDE SEQUENCE [LARGE SCALE GENOMIC DNA]</scope>
    <source>
        <strain evidence="11 12">Cbm 6</strain>
    </source>
</reference>
<evidence type="ECO:0000313" key="11">
    <source>
        <dbReference type="EMBL" id="WNG44546.1"/>
    </source>
</evidence>
<evidence type="ECO:0000256" key="1">
    <source>
        <dbReference type="ARBA" id="ARBA00005755"/>
    </source>
</evidence>
<keyword evidence="5" id="KW-0235">DNA replication</keyword>
<dbReference type="SUPFAM" id="SSF56672">
    <property type="entry name" value="DNA/RNA polymerases"/>
    <property type="match status" value="1"/>
</dbReference>
<gene>
    <name evidence="11" type="ORF">F0U60_10870</name>
</gene>
<comment type="catalytic activity">
    <reaction evidence="8">
        <text>DNA(n) + a 2'-deoxyribonucleoside 5'-triphosphate = DNA(n+1) + diphosphate</text>
        <dbReference type="Rhea" id="RHEA:22508"/>
        <dbReference type="Rhea" id="RHEA-COMP:17339"/>
        <dbReference type="Rhea" id="RHEA-COMP:17340"/>
        <dbReference type="ChEBI" id="CHEBI:33019"/>
        <dbReference type="ChEBI" id="CHEBI:61560"/>
        <dbReference type="ChEBI" id="CHEBI:173112"/>
        <dbReference type="EC" id="2.7.7.7"/>
    </reaction>
</comment>
<dbReference type="EMBL" id="CP043494">
    <property type="protein sequence ID" value="WNG44546.1"/>
    <property type="molecule type" value="Genomic_DNA"/>
</dbReference>
<evidence type="ECO:0000256" key="2">
    <source>
        <dbReference type="ARBA" id="ARBA00012417"/>
    </source>
</evidence>
<protein>
    <recommendedName>
        <fullName evidence="2">DNA-directed DNA polymerase</fullName>
        <ecNumber evidence="2">2.7.7.7</ecNumber>
    </recommendedName>
</protein>
<sequence length="83" mass="9381">MRALHGGRVEVFIRGLYPAPLVERDVVSLYPSAARHQPLPHEKTKWVHVTTADEVHTLECSATTTPPHQRQLHLPIQSDGSRR</sequence>
<keyword evidence="7" id="KW-0238">DNA-binding</keyword>
<evidence type="ECO:0000259" key="10">
    <source>
        <dbReference type="Pfam" id="PF03175"/>
    </source>
</evidence>
<evidence type="ECO:0000256" key="4">
    <source>
        <dbReference type="ARBA" id="ARBA00022695"/>
    </source>
</evidence>
<dbReference type="Pfam" id="PF03175">
    <property type="entry name" value="DNA_pol_B_2"/>
    <property type="match status" value="1"/>
</dbReference>